<name>A0A151J5H3_9HYME</name>
<dbReference type="PANTHER" id="PTHR47326:SF1">
    <property type="entry name" value="HTH PSQ-TYPE DOMAIN-CONTAINING PROTEIN"/>
    <property type="match status" value="1"/>
</dbReference>
<evidence type="ECO:0008006" key="3">
    <source>
        <dbReference type="Google" id="ProtNLM"/>
    </source>
</evidence>
<proteinExistence type="predicted"/>
<dbReference type="AlphaFoldDB" id="A0A151J5H3"/>
<dbReference type="Proteomes" id="UP000078492">
    <property type="component" value="Unassembled WGS sequence"/>
</dbReference>
<feature type="non-terminal residue" evidence="1">
    <location>
        <position position="1"/>
    </location>
</feature>
<organism evidence="1 2">
    <name type="scientific">Trachymyrmex cornetzi</name>
    <dbReference type="NCBI Taxonomy" id="471704"/>
    <lineage>
        <taxon>Eukaryota</taxon>
        <taxon>Metazoa</taxon>
        <taxon>Ecdysozoa</taxon>
        <taxon>Arthropoda</taxon>
        <taxon>Hexapoda</taxon>
        <taxon>Insecta</taxon>
        <taxon>Pterygota</taxon>
        <taxon>Neoptera</taxon>
        <taxon>Endopterygota</taxon>
        <taxon>Hymenoptera</taxon>
        <taxon>Apocrita</taxon>
        <taxon>Aculeata</taxon>
        <taxon>Formicoidea</taxon>
        <taxon>Formicidae</taxon>
        <taxon>Myrmicinae</taxon>
        <taxon>Trachymyrmex</taxon>
    </lineage>
</organism>
<gene>
    <name evidence="1" type="ORF">ALC57_09305</name>
</gene>
<evidence type="ECO:0000313" key="2">
    <source>
        <dbReference type="Proteomes" id="UP000078492"/>
    </source>
</evidence>
<dbReference type="PANTHER" id="PTHR47326">
    <property type="entry name" value="TRANSPOSABLE ELEMENT TC3 TRANSPOSASE-LIKE PROTEIN"/>
    <property type="match status" value="1"/>
</dbReference>
<dbReference type="EMBL" id="KQ979973">
    <property type="protein sequence ID" value="KYN18364.1"/>
    <property type="molecule type" value="Genomic_DNA"/>
</dbReference>
<keyword evidence="2" id="KW-1185">Reference proteome</keyword>
<reference evidence="1 2" key="1">
    <citation type="submission" date="2015-09" db="EMBL/GenBank/DDBJ databases">
        <title>Trachymyrmex cornetzi WGS genome.</title>
        <authorList>
            <person name="Nygaard S."/>
            <person name="Hu H."/>
            <person name="Boomsma J."/>
            <person name="Zhang G."/>
        </authorList>
    </citation>
    <scope>NUCLEOTIDE SEQUENCE [LARGE SCALE GENOMIC DNA]</scope>
    <source>
        <strain evidence="1">Tcor2-1</strain>
        <tissue evidence="1">Whole body</tissue>
    </source>
</reference>
<protein>
    <recommendedName>
        <fullName evidence="3">DUF4817 domain-containing protein</fullName>
    </recommendedName>
</protein>
<sequence length="136" mass="15850">SNSECVNMVYLYGFCDGNANAIRREYATRFPLFSLTFQRLKETGSFNMVPRTDRVFALLQNERRTAIILQHFEQNPSSTRRSNFALRTSPTVIWETLSANGRHQYPFQHVQHLLPADMPRRRVSCDCFLNQTDNDS</sequence>
<evidence type="ECO:0000313" key="1">
    <source>
        <dbReference type="EMBL" id="KYN18364.1"/>
    </source>
</evidence>
<accession>A0A151J5H3</accession>
<dbReference type="STRING" id="471704.A0A151J5H3"/>